<evidence type="ECO:0000256" key="4">
    <source>
        <dbReference type="ARBA" id="ARBA00022679"/>
    </source>
</evidence>
<dbReference type="GO" id="GO:0016757">
    <property type="term" value="F:glycosyltransferase activity"/>
    <property type="evidence" value="ECO:0007669"/>
    <property type="project" value="UniProtKB-KW"/>
</dbReference>
<dbReference type="HAMAP" id="MF_00033">
    <property type="entry name" value="MurG"/>
    <property type="match status" value="1"/>
</dbReference>
<evidence type="ECO:0000313" key="14">
    <source>
        <dbReference type="Proteomes" id="UP000789359"/>
    </source>
</evidence>
<dbReference type="EMBL" id="CAJHOE010000001">
    <property type="protein sequence ID" value="CAD7287071.1"/>
    <property type="molecule type" value="Genomic_DNA"/>
</dbReference>
<comment type="caution">
    <text evidence="10">Lacks conserved residue(s) required for the propagation of feature annotation.</text>
</comment>
<evidence type="ECO:0000256" key="5">
    <source>
        <dbReference type="ARBA" id="ARBA00022960"/>
    </source>
</evidence>
<keyword evidence="8 10" id="KW-0131">Cell cycle</keyword>
<keyword evidence="1 10" id="KW-1003">Cell membrane</keyword>
<evidence type="ECO:0000256" key="1">
    <source>
        <dbReference type="ARBA" id="ARBA00022475"/>
    </source>
</evidence>
<evidence type="ECO:0000256" key="8">
    <source>
        <dbReference type="ARBA" id="ARBA00023306"/>
    </source>
</evidence>
<comment type="function">
    <text evidence="10">Cell wall formation. Catalyzes the transfer of a GlcNAc subunit on undecaprenyl-pyrophosphoryl-MurNAc-pentapeptide (lipid intermediate I) to form undecaprenyl-pyrophosphoryl-MurNAc-(pentapeptide)GlcNAc (lipid intermediate II).</text>
</comment>
<evidence type="ECO:0000256" key="9">
    <source>
        <dbReference type="ARBA" id="ARBA00023316"/>
    </source>
</evidence>
<evidence type="ECO:0000313" key="13">
    <source>
        <dbReference type="EMBL" id="CAD7287071.1"/>
    </source>
</evidence>
<evidence type="ECO:0000256" key="2">
    <source>
        <dbReference type="ARBA" id="ARBA00022618"/>
    </source>
</evidence>
<dbReference type="SUPFAM" id="SSF53756">
    <property type="entry name" value="UDP-Glycosyltransferase/glycogen phosphorylase"/>
    <property type="match status" value="1"/>
</dbReference>
<dbReference type="EC" id="2.4.1.227" evidence="10"/>
<evidence type="ECO:0000259" key="11">
    <source>
        <dbReference type="Pfam" id="PF03033"/>
    </source>
</evidence>
<dbReference type="Proteomes" id="UP000789359">
    <property type="component" value="Unassembled WGS sequence"/>
</dbReference>
<comment type="catalytic activity">
    <reaction evidence="10">
        <text>di-trans,octa-cis-undecaprenyl diphospho-N-acetyl-alpha-D-muramoyl-L-alanyl-D-glutamyl-meso-2,6-diaminopimeloyl-D-alanyl-D-alanine + UDP-N-acetyl-alpha-D-glucosamine = di-trans,octa-cis-undecaprenyl diphospho-[N-acetyl-alpha-D-glucosaminyl-(1-&gt;4)]-N-acetyl-alpha-D-muramoyl-L-alanyl-D-glutamyl-meso-2,6-diaminopimeloyl-D-alanyl-D-alanine + UDP + H(+)</text>
        <dbReference type="Rhea" id="RHEA:31227"/>
        <dbReference type="ChEBI" id="CHEBI:15378"/>
        <dbReference type="ChEBI" id="CHEBI:57705"/>
        <dbReference type="ChEBI" id="CHEBI:58223"/>
        <dbReference type="ChEBI" id="CHEBI:61387"/>
        <dbReference type="ChEBI" id="CHEBI:61388"/>
        <dbReference type="EC" id="2.4.1.227"/>
    </reaction>
</comment>
<dbReference type="PANTHER" id="PTHR21015:SF22">
    <property type="entry name" value="GLYCOSYLTRANSFERASE"/>
    <property type="match status" value="1"/>
</dbReference>
<keyword evidence="9 10" id="KW-0961">Cell wall biogenesis/degradation</keyword>
<dbReference type="InterPro" id="IPR007235">
    <property type="entry name" value="Glyco_trans_28_C"/>
</dbReference>
<dbReference type="PANTHER" id="PTHR21015">
    <property type="entry name" value="UDP-N-ACETYLGLUCOSAMINE--N-ACETYLMURAMYL-(PENTAPEPTIDE) PYROPHOSPHORYL-UNDECAPRENOL N-ACETYLGLUCOSAMINE TRANSFERASE 1"/>
    <property type="match status" value="1"/>
</dbReference>
<keyword evidence="3 10" id="KW-0328">Glycosyltransferase</keyword>
<evidence type="ECO:0000256" key="10">
    <source>
        <dbReference type="HAMAP-Rule" id="MF_00033"/>
    </source>
</evidence>
<feature type="binding site" evidence="10">
    <location>
        <begin position="9"/>
        <end position="11"/>
    </location>
    <ligand>
        <name>UDP-N-acetyl-alpha-D-glucosamine</name>
        <dbReference type="ChEBI" id="CHEBI:57705"/>
    </ligand>
</feature>
<comment type="caution">
    <text evidence="13">The sequence shown here is derived from an EMBL/GenBank/DDBJ whole genome shotgun (WGS) entry which is preliminary data.</text>
</comment>
<accession>A0ABM8Q2P6</accession>
<comment type="similarity">
    <text evidence="10">Belongs to the glycosyltransferase 28 family. MurG subfamily.</text>
</comment>
<comment type="subcellular location">
    <subcellularLocation>
        <location evidence="10">Cell membrane</location>
        <topology evidence="10">Peripheral membrane protein</topology>
        <orientation evidence="10">Cytoplasmic side</orientation>
    </subcellularLocation>
</comment>
<evidence type="ECO:0000256" key="7">
    <source>
        <dbReference type="ARBA" id="ARBA00023136"/>
    </source>
</evidence>
<keyword evidence="6 10" id="KW-0573">Peptidoglycan synthesis</keyword>
<dbReference type="Pfam" id="PF03033">
    <property type="entry name" value="Glyco_transf_28"/>
    <property type="match status" value="1"/>
</dbReference>
<feature type="binding site" evidence="10">
    <location>
        <position position="176"/>
    </location>
    <ligand>
        <name>UDP-N-acetyl-alpha-D-glucosamine</name>
        <dbReference type="ChEBI" id="CHEBI:57705"/>
    </ligand>
</feature>
<evidence type="ECO:0000256" key="6">
    <source>
        <dbReference type="ARBA" id="ARBA00022984"/>
    </source>
</evidence>
<proteinExistence type="inferred from homology"/>
<name>A0ABM8Q2P6_9BACT</name>
<feature type="binding site" evidence="10">
    <location>
        <position position="123"/>
    </location>
    <ligand>
        <name>UDP-N-acetyl-alpha-D-glucosamine</name>
        <dbReference type="ChEBI" id="CHEBI:57705"/>
    </ligand>
</feature>
<dbReference type="CDD" id="cd03785">
    <property type="entry name" value="GT28_MurG"/>
    <property type="match status" value="1"/>
</dbReference>
<gene>
    <name evidence="10 13" type="primary">murG</name>
    <name evidence="13" type="ORF">LMG8286_00702</name>
</gene>
<keyword evidence="5 10" id="KW-0133">Cell shape</keyword>
<organism evidence="13 14">
    <name type="scientific">Campylobacter suis</name>
    <dbReference type="NCBI Taxonomy" id="2790657"/>
    <lineage>
        <taxon>Bacteria</taxon>
        <taxon>Pseudomonadati</taxon>
        <taxon>Campylobacterota</taxon>
        <taxon>Epsilonproteobacteria</taxon>
        <taxon>Campylobacterales</taxon>
        <taxon>Campylobacteraceae</taxon>
        <taxon>Campylobacter</taxon>
    </lineage>
</organism>
<comment type="pathway">
    <text evidence="10">Cell wall biogenesis; peptidoglycan biosynthesis.</text>
</comment>
<dbReference type="InterPro" id="IPR004276">
    <property type="entry name" value="GlycoTrans_28_N"/>
</dbReference>
<dbReference type="InterPro" id="IPR006009">
    <property type="entry name" value="GlcNAc_MurG"/>
</dbReference>
<evidence type="ECO:0000259" key="12">
    <source>
        <dbReference type="Pfam" id="PF04101"/>
    </source>
</evidence>
<reference evidence="13 14" key="1">
    <citation type="submission" date="2020-11" db="EMBL/GenBank/DDBJ databases">
        <authorList>
            <person name="Peeters C."/>
        </authorList>
    </citation>
    <scope>NUCLEOTIDE SEQUENCE [LARGE SCALE GENOMIC DNA]</scope>
    <source>
        <strain evidence="13 14">LMG 8286</strain>
    </source>
</reference>
<sequence>MVVITGGGTGGHLAIARSFCKQLNELNRSCIFIGSTSGQDKMWFENDENFAARYFLQSSGVVNKQGLAKIFSLFNIIKSALKCREIFRQNGVKAVISVGGYSAAPAALAALFCKIPLFIHEQNAKIGRLNELLRPFAKGFYSSYEKPFWAYPVGNKFFDRQKERVELKTILFLGGSQGAKAINELAIKLATTLKEKQIKIIHQCGKNSLENLRLEYKNIGFKESELELFDFSSEIEKKMYDADLCISRAGASSLWELSANALPCIFVPYPHAAGNHQFHNAKFLLDRNLCQISLQKDGEADVDEILKLIQNYEINRVSKGLMQVLSKDKTSDIIREILSTL</sequence>
<keyword evidence="7 10" id="KW-0472">Membrane</keyword>
<keyword evidence="2 10" id="KW-0132">Cell division</keyword>
<protein>
    <recommendedName>
        <fullName evidence="10">UDP-N-acetylglucosamine--N-acetylmuramyl-(pentapeptide) pyrophosphoryl-undecaprenol N-acetylglucosamine transferase</fullName>
        <ecNumber evidence="10">2.4.1.227</ecNumber>
    </recommendedName>
    <alternativeName>
        <fullName evidence="10">Undecaprenyl-PP-MurNAc-pentapeptide-UDPGlcNAc GlcNAc transferase</fullName>
    </alternativeName>
</protein>
<dbReference type="Gene3D" id="3.40.50.2000">
    <property type="entry name" value="Glycogen Phosphorylase B"/>
    <property type="match status" value="2"/>
</dbReference>
<feature type="domain" description="Glycosyltransferase family 28 N-terminal" evidence="11">
    <location>
        <begin position="2"/>
        <end position="140"/>
    </location>
</feature>
<feature type="domain" description="Glycosyl transferase family 28 C-terminal" evidence="12">
    <location>
        <begin position="169"/>
        <end position="307"/>
    </location>
</feature>
<dbReference type="RefSeq" id="WP_230056471.1">
    <property type="nucleotide sequence ID" value="NZ_CAJHOE010000001.1"/>
</dbReference>
<evidence type="ECO:0000256" key="3">
    <source>
        <dbReference type="ARBA" id="ARBA00022676"/>
    </source>
</evidence>
<dbReference type="Pfam" id="PF04101">
    <property type="entry name" value="Glyco_tran_28_C"/>
    <property type="match status" value="1"/>
</dbReference>
<keyword evidence="4 10" id="KW-0808">Transferase</keyword>
<keyword evidence="14" id="KW-1185">Reference proteome</keyword>
<feature type="binding site" evidence="10">
    <location>
        <position position="277"/>
    </location>
    <ligand>
        <name>UDP-N-acetyl-alpha-D-glucosamine</name>
        <dbReference type="ChEBI" id="CHEBI:57705"/>
    </ligand>
</feature>